<feature type="transmembrane region" description="Helical" evidence="5">
    <location>
        <begin position="91"/>
        <end position="107"/>
    </location>
</feature>
<dbReference type="InterPro" id="IPR051533">
    <property type="entry name" value="WaaL-like"/>
</dbReference>
<dbReference type="EC" id="2.4.1.-" evidence="7"/>
<evidence type="ECO:0000313" key="7">
    <source>
        <dbReference type="EMBL" id="MDQ0009066.1"/>
    </source>
</evidence>
<evidence type="ECO:0000256" key="3">
    <source>
        <dbReference type="ARBA" id="ARBA00022989"/>
    </source>
</evidence>
<dbReference type="Proteomes" id="UP001237737">
    <property type="component" value="Unassembled WGS sequence"/>
</dbReference>
<feature type="transmembrane region" description="Helical" evidence="5">
    <location>
        <begin position="198"/>
        <end position="213"/>
    </location>
</feature>
<organism evidence="7 8">
    <name type="scientific">Luteibacter jiangsuensis</name>
    <dbReference type="NCBI Taxonomy" id="637577"/>
    <lineage>
        <taxon>Bacteria</taxon>
        <taxon>Pseudomonadati</taxon>
        <taxon>Pseudomonadota</taxon>
        <taxon>Gammaproteobacteria</taxon>
        <taxon>Lysobacterales</taxon>
        <taxon>Rhodanobacteraceae</taxon>
        <taxon>Luteibacter</taxon>
    </lineage>
</organism>
<evidence type="ECO:0000259" key="6">
    <source>
        <dbReference type="Pfam" id="PF04932"/>
    </source>
</evidence>
<comment type="subcellular location">
    <subcellularLocation>
        <location evidence="1">Membrane</location>
        <topology evidence="1">Multi-pass membrane protein</topology>
    </subcellularLocation>
</comment>
<dbReference type="Pfam" id="PF04932">
    <property type="entry name" value="Wzy_C"/>
    <property type="match status" value="1"/>
</dbReference>
<evidence type="ECO:0000313" key="8">
    <source>
        <dbReference type="Proteomes" id="UP001237737"/>
    </source>
</evidence>
<evidence type="ECO:0000256" key="5">
    <source>
        <dbReference type="SAM" id="Phobius"/>
    </source>
</evidence>
<feature type="transmembrane region" description="Helical" evidence="5">
    <location>
        <begin position="391"/>
        <end position="408"/>
    </location>
</feature>
<feature type="domain" description="O-antigen ligase-related" evidence="6">
    <location>
        <begin position="184"/>
        <end position="339"/>
    </location>
</feature>
<comment type="caution">
    <text evidence="7">The sequence shown here is derived from an EMBL/GenBank/DDBJ whole genome shotgun (WGS) entry which is preliminary data.</text>
</comment>
<evidence type="ECO:0000256" key="4">
    <source>
        <dbReference type="ARBA" id="ARBA00023136"/>
    </source>
</evidence>
<keyword evidence="7" id="KW-0328">Glycosyltransferase</keyword>
<dbReference type="GO" id="GO:0016874">
    <property type="term" value="F:ligase activity"/>
    <property type="evidence" value="ECO:0007669"/>
    <property type="project" value="UniProtKB-KW"/>
</dbReference>
<dbReference type="PANTHER" id="PTHR37422:SF13">
    <property type="entry name" value="LIPOPOLYSACCHARIDE BIOSYNTHESIS PROTEIN PA4999-RELATED"/>
    <property type="match status" value="1"/>
</dbReference>
<keyword evidence="8" id="KW-1185">Reference proteome</keyword>
<feature type="transmembrane region" description="Helical" evidence="5">
    <location>
        <begin position="177"/>
        <end position="192"/>
    </location>
</feature>
<keyword evidence="3 5" id="KW-1133">Transmembrane helix</keyword>
<feature type="transmembrane region" description="Helical" evidence="5">
    <location>
        <begin position="225"/>
        <end position="244"/>
    </location>
</feature>
<evidence type="ECO:0000256" key="2">
    <source>
        <dbReference type="ARBA" id="ARBA00022692"/>
    </source>
</evidence>
<keyword evidence="7" id="KW-0808">Transferase</keyword>
<dbReference type="GO" id="GO:0016757">
    <property type="term" value="F:glycosyltransferase activity"/>
    <property type="evidence" value="ECO:0007669"/>
    <property type="project" value="UniProtKB-KW"/>
</dbReference>
<feature type="transmembrane region" description="Helical" evidence="5">
    <location>
        <begin position="7"/>
        <end position="26"/>
    </location>
</feature>
<proteinExistence type="predicted"/>
<feature type="transmembrane region" description="Helical" evidence="5">
    <location>
        <begin position="145"/>
        <end position="165"/>
    </location>
</feature>
<reference evidence="7 8" key="1">
    <citation type="submission" date="2023-07" db="EMBL/GenBank/DDBJ databases">
        <title>Sorghum-associated microbial communities from plants grown in Nebraska, USA.</title>
        <authorList>
            <person name="Schachtman D."/>
        </authorList>
    </citation>
    <scope>NUCLEOTIDE SEQUENCE [LARGE SCALE GENOMIC DNA]</scope>
    <source>
        <strain evidence="7 8">CC60</strain>
    </source>
</reference>
<keyword evidence="7" id="KW-0436">Ligase</keyword>
<feature type="transmembrane region" description="Helical" evidence="5">
    <location>
        <begin position="59"/>
        <end position="79"/>
    </location>
</feature>
<protein>
    <submittedName>
        <fullName evidence="7">O-antigen ligase</fullName>
        <ecNumber evidence="7">2.4.1.-</ecNumber>
    </submittedName>
</protein>
<accession>A0ABT9SXF5</accession>
<dbReference type="EMBL" id="JAUSSK010000002">
    <property type="protein sequence ID" value="MDQ0009066.1"/>
    <property type="molecule type" value="Genomic_DNA"/>
</dbReference>
<keyword evidence="4 5" id="KW-0472">Membrane</keyword>
<dbReference type="PANTHER" id="PTHR37422">
    <property type="entry name" value="TEICHURONIC ACID BIOSYNTHESIS PROTEIN TUAE"/>
    <property type="match status" value="1"/>
</dbReference>
<feature type="transmembrane region" description="Helical" evidence="5">
    <location>
        <begin position="32"/>
        <end position="47"/>
    </location>
</feature>
<feature type="transmembrane region" description="Helical" evidence="5">
    <location>
        <begin position="326"/>
        <end position="350"/>
    </location>
</feature>
<name>A0ABT9SXF5_9GAMM</name>
<gene>
    <name evidence="7" type="ORF">J2T07_001243</name>
</gene>
<keyword evidence="2 5" id="KW-0812">Transmembrane</keyword>
<dbReference type="RefSeq" id="WP_306848275.1">
    <property type="nucleotide sequence ID" value="NZ_JAUSSK010000002.1"/>
</dbReference>
<feature type="transmembrane region" description="Helical" evidence="5">
    <location>
        <begin position="362"/>
        <end position="385"/>
    </location>
</feature>
<dbReference type="InterPro" id="IPR007016">
    <property type="entry name" value="O-antigen_ligase-rel_domated"/>
</dbReference>
<feature type="transmembrane region" description="Helical" evidence="5">
    <location>
        <begin position="114"/>
        <end position="133"/>
    </location>
</feature>
<sequence length="418" mass="45679">MLEKTNPWRIWIVSLLIAMMPLSFALPIKAKAIPAAILFLLGAWMLIRDPEARAAVRRARWVLGPAALAFAFWLVNVAIHGIDWREFDVTSHILAFLVIAVSFASPLRPIVLRIGFGVSAGVLGIVCLEQHYIEGIDRVYGINNGLWGAIEFGMFMLVLALIAVVQALRSELGRGERVLHIVCAALGIYGALLTQSRGPLLAFLPVFAIVVLIQSRRTGRWRDGLVFLVVGIAAAAGAAATMHGEVLTRFAAVTEEMSTYSEQDASGAVRERLEMWRTATMALDDHPLAGVGLNQFGDYARARIAEGKVNATVERYDHPHSEYLEWAVTGGLPGLAVLVLLFGAALVFFLRYALHPDNAIAMPAIAGLSTVCMYTLCALTDNVFYRPMPHSLYFFLTLGLAVYIGRLLNAVERPAAVR</sequence>
<evidence type="ECO:0000256" key="1">
    <source>
        <dbReference type="ARBA" id="ARBA00004141"/>
    </source>
</evidence>